<keyword evidence="2" id="KW-0472">Membrane</keyword>
<organism evidence="3 4">
    <name type="scientific">Aspergillus steynii IBT 23096</name>
    <dbReference type="NCBI Taxonomy" id="1392250"/>
    <lineage>
        <taxon>Eukaryota</taxon>
        <taxon>Fungi</taxon>
        <taxon>Dikarya</taxon>
        <taxon>Ascomycota</taxon>
        <taxon>Pezizomycotina</taxon>
        <taxon>Eurotiomycetes</taxon>
        <taxon>Eurotiomycetidae</taxon>
        <taxon>Eurotiales</taxon>
        <taxon>Aspergillaceae</taxon>
        <taxon>Aspergillus</taxon>
        <taxon>Aspergillus subgen. Circumdati</taxon>
    </lineage>
</organism>
<dbReference type="AlphaFoldDB" id="A0A2I2G830"/>
<dbReference type="GeneID" id="36562404"/>
<evidence type="ECO:0000256" key="2">
    <source>
        <dbReference type="SAM" id="Phobius"/>
    </source>
</evidence>
<dbReference type="VEuPathDB" id="FungiDB:P170DRAFT_509677"/>
<name>A0A2I2G830_9EURO</name>
<gene>
    <name evidence="3" type="ORF">P170DRAFT_509677</name>
</gene>
<comment type="caution">
    <text evidence="3">The sequence shown here is derived from an EMBL/GenBank/DDBJ whole genome shotgun (WGS) entry which is preliminary data.</text>
</comment>
<feature type="region of interest" description="Disordered" evidence="1">
    <location>
        <begin position="51"/>
        <end position="84"/>
    </location>
</feature>
<keyword evidence="4" id="KW-1185">Reference proteome</keyword>
<keyword evidence="2" id="KW-0812">Transmembrane</keyword>
<feature type="compositionally biased region" description="Polar residues" evidence="1">
    <location>
        <begin position="65"/>
        <end position="84"/>
    </location>
</feature>
<evidence type="ECO:0000256" key="1">
    <source>
        <dbReference type="SAM" id="MobiDB-lite"/>
    </source>
</evidence>
<sequence length="84" mass="9270">MRSPSLSYSRYQRHLHPRGLGPRGIGGLAKVAVVGTCLYFVSKKLFHHHHSHHLPESNALPVSSPVIQHSFPTRANEPSNTPGQ</sequence>
<reference evidence="3 4" key="1">
    <citation type="submission" date="2016-12" db="EMBL/GenBank/DDBJ databases">
        <title>The genomes of Aspergillus section Nigri reveals drivers in fungal speciation.</title>
        <authorList>
            <consortium name="DOE Joint Genome Institute"/>
            <person name="Vesth T.C."/>
            <person name="Nybo J."/>
            <person name="Theobald S."/>
            <person name="Brandl J."/>
            <person name="Frisvad J.C."/>
            <person name="Nielsen K.F."/>
            <person name="Lyhne E.K."/>
            <person name="Kogle M.E."/>
            <person name="Kuo A."/>
            <person name="Riley R."/>
            <person name="Clum A."/>
            <person name="Nolan M."/>
            <person name="Lipzen A."/>
            <person name="Salamov A."/>
            <person name="Henrissat B."/>
            <person name="Wiebenga A."/>
            <person name="De Vries R.P."/>
            <person name="Grigoriev I.V."/>
            <person name="Mortensen U.H."/>
            <person name="Andersen M.R."/>
            <person name="Baker S.E."/>
        </authorList>
    </citation>
    <scope>NUCLEOTIDE SEQUENCE [LARGE SCALE GENOMIC DNA]</scope>
    <source>
        <strain evidence="3 4">IBT 23096</strain>
    </source>
</reference>
<evidence type="ECO:0000313" key="3">
    <source>
        <dbReference type="EMBL" id="PLB49025.1"/>
    </source>
</evidence>
<keyword evidence="2" id="KW-1133">Transmembrane helix</keyword>
<evidence type="ECO:0000313" key="4">
    <source>
        <dbReference type="Proteomes" id="UP000234275"/>
    </source>
</evidence>
<feature type="transmembrane region" description="Helical" evidence="2">
    <location>
        <begin position="20"/>
        <end position="41"/>
    </location>
</feature>
<dbReference type="Proteomes" id="UP000234275">
    <property type="component" value="Unassembled WGS sequence"/>
</dbReference>
<dbReference type="EMBL" id="MSFO01000004">
    <property type="protein sequence ID" value="PLB49025.1"/>
    <property type="molecule type" value="Genomic_DNA"/>
</dbReference>
<protein>
    <submittedName>
        <fullName evidence="3">Uncharacterized protein</fullName>
    </submittedName>
</protein>
<dbReference type="RefSeq" id="XP_024704327.1">
    <property type="nucleotide sequence ID" value="XM_024854698.1"/>
</dbReference>
<proteinExistence type="predicted"/>
<dbReference type="OrthoDB" id="4509678at2759"/>
<accession>A0A2I2G830</accession>